<accession>A0A3M0YXY7</accession>
<dbReference type="Proteomes" id="UP000269410">
    <property type="component" value="Unassembled WGS sequence"/>
</dbReference>
<gene>
    <name evidence="1" type="ORF">D6810_02565</name>
</gene>
<comment type="caution">
    <text evidence="1">The sequence shown here is derived from an EMBL/GenBank/DDBJ whole genome shotgun (WGS) entry which is preliminary data.</text>
</comment>
<dbReference type="Gene3D" id="2.40.260.10">
    <property type="entry name" value="Sortase"/>
    <property type="match status" value="1"/>
</dbReference>
<dbReference type="EMBL" id="RFKV01000083">
    <property type="protein sequence ID" value="RMD76922.1"/>
    <property type="molecule type" value="Genomic_DNA"/>
</dbReference>
<sequence>MKEAKLFLTYCLLAFAFLTLTILLSLVNNSNLSDKKEEPKEETNLKSAYDFRNENEFFHNLIFNRSTKTNQQCTGFWLNSKTTEKISLTVESLDDWGMETPPAVIKETIDKDNTVIIGHNVCDPLRNCFKPRSNFAKIIELKVGDVMEICFKGYIHKGYVLKSEPIPETYVEIMDNWTGFPTFTIFTSYGSCKDFACTSTNQRWLVVMEK</sequence>
<organism evidence="1 2">
    <name type="scientific">Candidatus Dojkabacteria bacterium</name>
    <dbReference type="NCBI Taxonomy" id="2099670"/>
    <lineage>
        <taxon>Bacteria</taxon>
        <taxon>Candidatus Dojkabacteria</taxon>
    </lineage>
</organism>
<evidence type="ECO:0000313" key="2">
    <source>
        <dbReference type="Proteomes" id="UP000269410"/>
    </source>
</evidence>
<dbReference type="InterPro" id="IPR023365">
    <property type="entry name" value="Sortase_dom-sf"/>
</dbReference>
<reference evidence="1 2" key="1">
    <citation type="submission" date="2018-10" db="EMBL/GenBank/DDBJ databases">
        <title>Thermophilic Lithotrophy and Phototrophy in an Intertidal, Iron-rich, Geothermal Spring.</title>
        <authorList>
            <person name="Ward L.M."/>
            <person name="Idei A."/>
            <person name="Nakagawa M."/>
            <person name="Ueno Y."/>
            <person name="Fischer W."/>
            <person name="Mcglynn S.E."/>
        </authorList>
    </citation>
    <scope>NUCLEOTIDE SEQUENCE [LARGE SCALE GENOMIC DNA]</scope>
    <source>
        <strain evidence="1">J137</strain>
    </source>
</reference>
<name>A0A3M0YXY7_9BACT</name>
<dbReference type="AlphaFoldDB" id="A0A3M0YXY7"/>
<evidence type="ECO:0008006" key="3">
    <source>
        <dbReference type="Google" id="ProtNLM"/>
    </source>
</evidence>
<protein>
    <recommendedName>
        <fullName evidence="3">Sortase</fullName>
    </recommendedName>
</protein>
<proteinExistence type="predicted"/>
<evidence type="ECO:0000313" key="1">
    <source>
        <dbReference type="EMBL" id="RMD76922.1"/>
    </source>
</evidence>